<dbReference type="RefSeq" id="WP_115992545.1">
    <property type="nucleotide sequence ID" value="NZ_QRDY01000004.1"/>
</dbReference>
<keyword evidence="2" id="KW-0830">Ubiquinone</keyword>
<dbReference type="PANTHER" id="PTHR42912:SF80">
    <property type="entry name" value="METHYLTRANSFERASE DOMAIN-CONTAINING PROTEIN"/>
    <property type="match status" value="1"/>
</dbReference>
<gene>
    <name evidence="2" type="ORF">DFP95_104258</name>
</gene>
<evidence type="ECO:0000313" key="3">
    <source>
        <dbReference type="Proteomes" id="UP000256869"/>
    </source>
</evidence>
<evidence type="ECO:0000259" key="1">
    <source>
        <dbReference type="Pfam" id="PF08241"/>
    </source>
</evidence>
<dbReference type="OrthoDB" id="43862at2"/>
<reference evidence="2 3" key="1">
    <citation type="submission" date="2018-07" db="EMBL/GenBank/DDBJ databases">
        <title>Genomic Encyclopedia of Type Strains, Phase III (KMG-III): the genomes of soil and plant-associated and newly described type strains.</title>
        <authorList>
            <person name="Whitman W."/>
        </authorList>
    </citation>
    <scope>NUCLEOTIDE SEQUENCE [LARGE SCALE GENOMIC DNA]</scope>
    <source>
        <strain evidence="2 3">CECT 8236</strain>
    </source>
</reference>
<dbReference type="InterPro" id="IPR050508">
    <property type="entry name" value="Methyltransf_Superfamily"/>
</dbReference>
<dbReference type="SUPFAM" id="SSF53335">
    <property type="entry name" value="S-adenosyl-L-methionine-dependent methyltransferases"/>
    <property type="match status" value="1"/>
</dbReference>
<sequence>MPLKDISDYWTSGAASYDKVVKSQLHNRRSVRIWRELLQEGLGLHKDRRVLDAGTGPGFFSLLLTEMGHRPTAVDASPGMVETAARNFREAGIDVPVYEGDTSDLYRESDDSYDAVVCRDVVWTLPDPAGAYAEWHRILKPGGRLVVFDGNYLFDERKDLKYRLWFALSWVLILLTERRMGRRTRKDRSSLDRLPFTQVLRPEADETALEKLGFILETSRRDYFPGYRRSLQYLKYGYQTGVRFMIVARKAETGRKL</sequence>
<protein>
    <submittedName>
        <fullName evidence="2">Ubiquinone/menaquinone biosynthesis C-methylase UbiE</fullName>
    </submittedName>
</protein>
<comment type="caution">
    <text evidence="2">The sequence shown here is derived from an EMBL/GenBank/DDBJ whole genome shotgun (WGS) entry which is preliminary data.</text>
</comment>
<dbReference type="Pfam" id="PF08241">
    <property type="entry name" value="Methyltransf_11"/>
    <property type="match status" value="1"/>
</dbReference>
<dbReference type="InterPro" id="IPR013216">
    <property type="entry name" value="Methyltransf_11"/>
</dbReference>
<dbReference type="Proteomes" id="UP000256869">
    <property type="component" value="Unassembled WGS sequence"/>
</dbReference>
<keyword evidence="2" id="KW-0808">Transferase</keyword>
<dbReference type="PANTHER" id="PTHR42912">
    <property type="entry name" value="METHYLTRANSFERASE"/>
    <property type="match status" value="1"/>
</dbReference>
<dbReference type="GO" id="GO:0032259">
    <property type="term" value="P:methylation"/>
    <property type="evidence" value="ECO:0007669"/>
    <property type="project" value="UniProtKB-KW"/>
</dbReference>
<organism evidence="2 3">
    <name type="scientific">Cohnella lupini</name>
    <dbReference type="NCBI Taxonomy" id="1294267"/>
    <lineage>
        <taxon>Bacteria</taxon>
        <taxon>Bacillati</taxon>
        <taxon>Bacillota</taxon>
        <taxon>Bacilli</taxon>
        <taxon>Bacillales</taxon>
        <taxon>Paenibacillaceae</taxon>
        <taxon>Cohnella</taxon>
    </lineage>
</organism>
<dbReference type="AlphaFoldDB" id="A0A3D9INA7"/>
<accession>A0A3D9INA7</accession>
<dbReference type="InterPro" id="IPR029063">
    <property type="entry name" value="SAM-dependent_MTases_sf"/>
</dbReference>
<dbReference type="GO" id="GO:0008757">
    <property type="term" value="F:S-adenosylmethionine-dependent methyltransferase activity"/>
    <property type="evidence" value="ECO:0007669"/>
    <property type="project" value="InterPro"/>
</dbReference>
<keyword evidence="2" id="KW-0489">Methyltransferase</keyword>
<proteinExistence type="predicted"/>
<feature type="domain" description="Methyltransferase type 11" evidence="1">
    <location>
        <begin position="51"/>
        <end position="147"/>
    </location>
</feature>
<dbReference type="CDD" id="cd02440">
    <property type="entry name" value="AdoMet_MTases"/>
    <property type="match status" value="1"/>
</dbReference>
<dbReference type="Gene3D" id="3.40.50.150">
    <property type="entry name" value="Vaccinia Virus protein VP39"/>
    <property type="match status" value="1"/>
</dbReference>
<evidence type="ECO:0000313" key="2">
    <source>
        <dbReference type="EMBL" id="RED63264.1"/>
    </source>
</evidence>
<dbReference type="EMBL" id="QRDY01000004">
    <property type="protein sequence ID" value="RED63264.1"/>
    <property type="molecule type" value="Genomic_DNA"/>
</dbReference>
<keyword evidence="3" id="KW-1185">Reference proteome</keyword>
<name>A0A3D9INA7_9BACL</name>